<dbReference type="Gene3D" id="3.30.565.10">
    <property type="entry name" value="Histidine kinase-like ATPase, C-terminal domain"/>
    <property type="match status" value="1"/>
</dbReference>
<dbReference type="GO" id="GO:0016020">
    <property type="term" value="C:membrane"/>
    <property type="evidence" value="ECO:0007669"/>
    <property type="project" value="InterPro"/>
</dbReference>
<keyword evidence="6 11" id="KW-0418">Kinase</keyword>
<dbReference type="Proteomes" id="UP000586827">
    <property type="component" value="Unassembled WGS sequence"/>
</dbReference>
<dbReference type="GO" id="GO:0000155">
    <property type="term" value="F:phosphorelay sensor kinase activity"/>
    <property type="evidence" value="ECO:0007669"/>
    <property type="project" value="InterPro"/>
</dbReference>
<evidence type="ECO:0000256" key="1">
    <source>
        <dbReference type="ARBA" id="ARBA00000085"/>
    </source>
</evidence>
<dbReference type="Gene3D" id="1.20.5.1930">
    <property type="match status" value="1"/>
</dbReference>
<dbReference type="GO" id="GO:0046983">
    <property type="term" value="F:protein dimerization activity"/>
    <property type="evidence" value="ECO:0007669"/>
    <property type="project" value="InterPro"/>
</dbReference>
<evidence type="ECO:0000256" key="3">
    <source>
        <dbReference type="ARBA" id="ARBA00022553"/>
    </source>
</evidence>
<dbReference type="PANTHER" id="PTHR24421">
    <property type="entry name" value="NITRATE/NITRITE SENSOR PROTEIN NARX-RELATED"/>
    <property type="match status" value="1"/>
</dbReference>
<evidence type="ECO:0000256" key="8">
    <source>
        <dbReference type="ARBA" id="ARBA00023012"/>
    </source>
</evidence>
<keyword evidence="9" id="KW-1133">Transmembrane helix</keyword>
<comment type="catalytic activity">
    <reaction evidence="1">
        <text>ATP + protein L-histidine = ADP + protein N-phospho-L-histidine.</text>
        <dbReference type="EC" id="2.7.13.3"/>
    </reaction>
</comment>
<comment type="caution">
    <text evidence="11">The sequence shown here is derived from an EMBL/GenBank/DDBJ whole genome shotgun (WGS) entry which is preliminary data.</text>
</comment>
<feature type="domain" description="Signal transduction histidine kinase subgroup 3 dimerisation and phosphoacceptor" evidence="10">
    <location>
        <begin position="185"/>
        <end position="250"/>
    </location>
</feature>
<keyword evidence="7" id="KW-0067">ATP-binding</keyword>
<evidence type="ECO:0000313" key="11">
    <source>
        <dbReference type="EMBL" id="NNH72640.1"/>
    </source>
</evidence>
<dbReference type="CDD" id="cd16917">
    <property type="entry name" value="HATPase_UhpB-NarQ-NarX-like"/>
    <property type="match status" value="1"/>
</dbReference>
<dbReference type="InterPro" id="IPR036890">
    <property type="entry name" value="HATPase_C_sf"/>
</dbReference>
<name>A0A849C8E5_9NOCA</name>
<dbReference type="Pfam" id="PF07730">
    <property type="entry name" value="HisKA_3"/>
    <property type="match status" value="1"/>
</dbReference>
<keyword evidence="9" id="KW-0812">Transmembrane</keyword>
<dbReference type="EMBL" id="JABELX010000008">
    <property type="protein sequence ID" value="NNH72640.1"/>
    <property type="molecule type" value="Genomic_DNA"/>
</dbReference>
<keyword evidence="12" id="KW-1185">Reference proteome</keyword>
<proteinExistence type="predicted"/>
<evidence type="ECO:0000256" key="6">
    <source>
        <dbReference type="ARBA" id="ARBA00022777"/>
    </source>
</evidence>
<keyword evidence="8" id="KW-0902">Two-component regulatory system</keyword>
<feature type="transmembrane region" description="Helical" evidence="9">
    <location>
        <begin position="49"/>
        <end position="69"/>
    </location>
</feature>
<dbReference type="InterPro" id="IPR011712">
    <property type="entry name" value="Sig_transdc_His_kin_sub3_dim/P"/>
</dbReference>
<keyword evidence="3" id="KW-0597">Phosphoprotein</keyword>
<reference evidence="11 12" key="1">
    <citation type="submission" date="2020-05" db="EMBL/GenBank/DDBJ databases">
        <title>MicrobeNet Type strains.</title>
        <authorList>
            <person name="Nicholson A.C."/>
        </authorList>
    </citation>
    <scope>NUCLEOTIDE SEQUENCE [LARGE SCALE GENOMIC DNA]</scope>
    <source>
        <strain evidence="11 12">JCM 3224</strain>
    </source>
</reference>
<evidence type="ECO:0000256" key="7">
    <source>
        <dbReference type="ARBA" id="ARBA00022840"/>
    </source>
</evidence>
<dbReference type="EC" id="2.7.13.3" evidence="2"/>
<keyword evidence="4" id="KW-0808">Transferase</keyword>
<evidence type="ECO:0000256" key="2">
    <source>
        <dbReference type="ARBA" id="ARBA00012438"/>
    </source>
</evidence>
<gene>
    <name evidence="11" type="ORF">HLB23_22725</name>
</gene>
<feature type="transmembrane region" description="Helical" evidence="9">
    <location>
        <begin position="24"/>
        <end position="42"/>
    </location>
</feature>
<evidence type="ECO:0000256" key="5">
    <source>
        <dbReference type="ARBA" id="ARBA00022741"/>
    </source>
</evidence>
<evidence type="ECO:0000313" key="12">
    <source>
        <dbReference type="Proteomes" id="UP000586827"/>
    </source>
</evidence>
<dbReference type="SUPFAM" id="SSF55874">
    <property type="entry name" value="ATPase domain of HSP90 chaperone/DNA topoisomerase II/histidine kinase"/>
    <property type="match status" value="1"/>
</dbReference>
<dbReference type="AlphaFoldDB" id="A0A849C8E5"/>
<sequence>MMWGVVESTGMTRGIEWLLDGRSVPARLVVLVALAVGCLLLLTDSADTLDWVIALVAVTVTAGSVRWPLATSLLTTGVLMVGFEFGHSGPVVAKVAAAIALTELAARHHGWRPWLAAGVLAGAYLLHPGEGVAAAGYRAVVMAGLPLLIGTLLRSARESTEFARRQAREISQRRESEVAAARALERTAIARELHDLIAHHVSSTVLRVGVARHALPDAPPAMLEVLDDIHANGKSTLTDLRKLVTILRDPHGNDESFIAPADVPDAIDTAVERARRLGVRVKSEIDADVGTVDALTGLTLLRLTQEGLANTVKHAGTGAEARLKVTVRDGMVDFALHDRATHAATNGRSPHGVGLIGLRERVTLLGGDFEAESTGGGWHLAAHLPTGSRVSL</sequence>
<dbReference type="InterPro" id="IPR050482">
    <property type="entry name" value="Sensor_HK_TwoCompSys"/>
</dbReference>
<keyword evidence="5" id="KW-0547">Nucleotide-binding</keyword>
<organism evidence="11 12">
    <name type="scientific">Nocardia uniformis</name>
    <dbReference type="NCBI Taxonomy" id="53432"/>
    <lineage>
        <taxon>Bacteria</taxon>
        <taxon>Bacillati</taxon>
        <taxon>Actinomycetota</taxon>
        <taxon>Actinomycetes</taxon>
        <taxon>Mycobacteriales</taxon>
        <taxon>Nocardiaceae</taxon>
        <taxon>Nocardia</taxon>
    </lineage>
</organism>
<accession>A0A849C8E5</accession>
<evidence type="ECO:0000256" key="9">
    <source>
        <dbReference type="SAM" id="Phobius"/>
    </source>
</evidence>
<dbReference type="PANTHER" id="PTHR24421:SF10">
    <property type="entry name" value="NITRATE_NITRITE SENSOR PROTEIN NARQ"/>
    <property type="match status" value="1"/>
</dbReference>
<evidence type="ECO:0000259" key="10">
    <source>
        <dbReference type="Pfam" id="PF07730"/>
    </source>
</evidence>
<protein>
    <recommendedName>
        <fullName evidence="2">histidine kinase</fullName>
        <ecNumber evidence="2">2.7.13.3</ecNumber>
    </recommendedName>
</protein>
<dbReference type="GO" id="GO:0005524">
    <property type="term" value="F:ATP binding"/>
    <property type="evidence" value="ECO:0007669"/>
    <property type="project" value="UniProtKB-KW"/>
</dbReference>
<keyword evidence="9" id="KW-0472">Membrane</keyword>
<evidence type="ECO:0000256" key="4">
    <source>
        <dbReference type="ARBA" id="ARBA00022679"/>
    </source>
</evidence>